<comment type="caution">
    <text evidence="7">The sequence shown here is derived from an EMBL/GenBank/DDBJ whole genome shotgun (WGS) entry which is preliminary data.</text>
</comment>
<dbReference type="EC" id="4.1.3.3" evidence="7"/>
<dbReference type="PANTHER" id="PTHR12128">
    <property type="entry name" value="DIHYDRODIPICOLINATE SYNTHASE"/>
    <property type="match status" value="1"/>
</dbReference>
<dbReference type="Pfam" id="PF00701">
    <property type="entry name" value="DHDPS"/>
    <property type="match status" value="1"/>
</dbReference>
<comment type="similarity">
    <text evidence="6">Belongs to the DapA family.</text>
</comment>
<dbReference type="InterPro" id="IPR020624">
    <property type="entry name" value="Schiff_base-form_aldolases_CS"/>
</dbReference>
<dbReference type="EMBL" id="WTPX01000003">
    <property type="protein sequence ID" value="NNJ24097.1"/>
    <property type="molecule type" value="Genomic_DNA"/>
</dbReference>
<dbReference type="SMART" id="SM01130">
    <property type="entry name" value="DHDPS"/>
    <property type="match status" value="1"/>
</dbReference>
<evidence type="ECO:0000256" key="4">
    <source>
        <dbReference type="ARBA" id="ARBA00023270"/>
    </source>
</evidence>
<keyword evidence="4" id="KW-0704">Schiff base</keyword>
<dbReference type="InterPro" id="IPR013785">
    <property type="entry name" value="Aldolase_TIM"/>
</dbReference>
<evidence type="ECO:0000256" key="1">
    <source>
        <dbReference type="ARBA" id="ARBA00004496"/>
    </source>
</evidence>
<dbReference type="Gene3D" id="3.20.20.70">
    <property type="entry name" value="Aldolase class I"/>
    <property type="match status" value="1"/>
</dbReference>
<dbReference type="PRINTS" id="PR00146">
    <property type="entry name" value="DHPICSNTHASE"/>
</dbReference>
<evidence type="ECO:0000256" key="6">
    <source>
        <dbReference type="PIRNR" id="PIRNR001365"/>
    </source>
</evidence>
<name>A0ABX1V837_9PLAN</name>
<evidence type="ECO:0000313" key="7">
    <source>
        <dbReference type="EMBL" id="NNJ24097.1"/>
    </source>
</evidence>
<comment type="subcellular location">
    <subcellularLocation>
        <location evidence="1">Cytoplasm</location>
    </subcellularLocation>
</comment>
<evidence type="ECO:0000313" key="8">
    <source>
        <dbReference type="Proteomes" id="UP000609651"/>
    </source>
</evidence>
<evidence type="ECO:0000256" key="3">
    <source>
        <dbReference type="ARBA" id="ARBA00023239"/>
    </source>
</evidence>
<dbReference type="GO" id="GO:0008747">
    <property type="term" value="F:N-acetylneuraminate lyase activity"/>
    <property type="evidence" value="ECO:0007669"/>
    <property type="project" value="UniProtKB-EC"/>
</dbReference>
<keyword evidence="5" id="KW-0119">Carbohydrate metabolism</keyword>
<proteinExistence type="inferred from homology"/>
<sequence length="307" mass="32166">MASITGLVAATHTPFAADGRLYLDAAAPLVDRLVADGVAGLFVCGSTGEGMSLTADERRATTAAFVAAAAGRVPVLAHVGHNSLAEARSLAAHAAEVGADAVSATSPSYFKPNSVAALVDCAAEIAAGAPDLPFYYYHIPALTGVNLDMVEFLTRAGERIPNLAGLKYTAPLLHEFQACRAEQDGRFDILWGCDEMLLGALATGARGAVGSTYNIAAPLYRRLIDAFEDGNLEEARRLQALSVQLVRTLSGFPFHAATKAVLKMRGIDVGTCRSPLATLAEADTARLRRQLEEIGFFEWSGDAASAG</sequence>
<dbReference type="Proteomes" id="UP000609651">
    <property type="component" value="Unassembled WGS sequence"/>
</dbReference>
<dbReference type="PROSITE" id="PS00665">
    <property type="entry name" value="DHDPS_1"/>
    <property type="match status" value="1"/>
</dbReference>
<organism evidence="7 8">
    <name type="scientific">Alienimonas chondri</name>
    <dbReference type="NCBI Taxonomy" id="2681879"/>
    <lineage>
        <taxon>Bacteria</taxon>
        <taxon>Pseudomonadati</taxon>
        <taxon>Planctomycetota</taxon>
        <taxon>Planctomycetia</taxon>
        <taxon>Planctomycetales</taxon>
        <taxon>Planctomycetaceae</taxon>
        <taxon>Alienimonas</taxon>
    </lineage>
</organism>
<dbReference type="InterPro" id="IPR002220">
    <property type="entry name" value="DapA-like"/>
</dbReference>
<keyword evidence="2" id="KW-0963">Cytoplasm</keyword>
<reference evidence="7 8" key="1">
    <citation type="journal article" date="2020" name="Syst. Appl. Microbiol.">
        <title>Alienimonas chondri sp. nov., a novel planctomycete isolated from the biofilm of the red alga Chondrus crispus.</title>
        <authorList>
            <person name="Vitorino I."/>
            <person name="Albuquerque L."/>
            <person name="Wiegand S."/>
            <person name="Kallscheuer N."/>
            <person name="da Costa M.S."/>
            <person name="Lobo-da-Cunha A."/>
            <person name="Jogler C."/>
            <person name="Lage O.M."/>
        </authorList>
    </citation>
    <scope>NUCLEOTIDE SEQUENCE [LARGE SCALE GENOMIC DNA]</scope>
    <source>
        <strain evidence="7 8">LzC2</strain>
    </source>
</reference>
<protein>
    <submittedName>
        <fullName evidence="7">N-acetylneuraminate lyase</fullName>
        <ecNumber evidence="7">4.1.3.3</ecNumber>
    </submittedName>
</protein>
<evidence type="ECO:0000256" key="2">
    <source>
        <dbReference type="ARBA" id="ARBA00022490"/>
    </source>
</evidence>
<dbReference type="SUPFAM" id="SSF51569">
    <property type="entry name" value="Aldolase"/>
    <property type="match status" value="1"/>
</dbReference>
<keyword evidence="8" id="KW-1185">Reference proteome</keyword>
<dbReference type="PIRSF" id="PIRSF001365">
    <property type="entry name" value="DHDPS"/>
    <property type="match status" value="1"/>
</dbReference>
<dbReference type="PANTHER" id="PTHR12128:SF21">
    <property type="entry name" value="N-ACETYLNEURAMINATE LYASE"/>
    <property type="match status" value="1"/>
</dbReference>
<evidence type="ECO:0000256" key="5">
    <source>
        <dbReference type="ARBA" id="ARBA00023277"/>
    </source>
</evidence>
<accession>A0ABX1V837</accession>
<gene>
    <name evidence="7" type="primary">nanA</name>
    <name evidence="7" type="ORF">LzC2_01470</name>
</gene>
<dbReference type="RefSeq" id="WP_171182668.1">
    <property type="nucleotide sequence ID" value="NZ_WTPX01000003.1"/>
</dbReference>
<keyword evidence="3 6" id="KW-0456">Lyase</keyword>